<evidence type="ECO:0000256" key="6">
    <source>
        <dbReference type="ARBA" id="ARBA00022737"/>
    </source>
</evidence>
<organism evidence="15 16">
    <name type="scientific">Meganyctiphanes norvegica</name>
    <name type="common">Northern krill</name>
    <name type="synonym">Thysanopoda norvegica</name>
    <dbReference type="NCBI Taxonomy" id="48144"/>
    <lineage>
        <taxon>Eukaryota</taxon>
        <taxon>Metazoa</taxon>
        <taxon>Ecdysozoa</taxon>
        <taxon>Arthropoda</taxon>
        <taxon>Crustacea</taxon>
        <taxon>Multicrustacea</taxon>
        <taxon>Malacostraca</taxon>
        <taxon>Eumalacostraca</taxon>
        <taxon>Eucarida</taxon>
        <taxon>Euphausiacea</taxon>
        <taxon>Euphausiidae</taxon>
        <taxon>Meganyctiphanes</taxon>
    </lineage>
</organism>
<evidence type="ECO:0000256" key="11">
    <source>
        <dbReference type="PIRSR" id="PIRSR605792-51"/>
    </source>
</evidence>
<dbReference type="InterPro" id="IPR013766">
    <property type="entry name" value="Thioredoxin_domain"/>
</dbReference>
<reference evidence="15 16" key="1">
    <citation type="submission" date="2024-05" db="EMBL/GenBank/DDBJ databases">
        <authorList>
            <person name="Wallberg A."/>
        </authorList>
    </citation>
    <scope>NUCLEOTIDE SEQUENCE [LARGE SCALE GENOMIC DNA]</scope>
</reference>
<evidence type="ECO:0000256" key="8">
    <source>
        <dbReference type="ARBA" id="ARBA00023157"/>
    </source>
</evidence>
<keyword evidence="5 13" id="KW-0732">Signal</keyword>
<protein>
    <recommendedName>
        <fullName evidence="4 13">Protein disulfide-isomerase</fullName>
        <ecNumber evidence="4 13">5.3.4.1</ecNumber>
    </recommendedName>
</protein>
<feature type="domain" description="Thioredoxin" evidence="14">
    <location>
        <begin position="341"/>
        <end position="407"/>
    </location>
</feature>
<dbReference type="PANTHER" id="PTHR18929">
    <property type="entry name" value="PROTEIN DISULFIDE ISOMERASE"/>
    <property type="match status" value="1"/>
</dbReference>
<keyword evidence="16" id="KW-1185">Reference proteome</keyword>
<dbReference type="PROSITE" id="PS00194">
    <property type="entry name" value="THIOREDOXIN_1"/>
    <property type="match status" value="2"/>
</dbReference>
<gene>
    <name evidence="15" type="ORF">MNOR_LOCUS18624</name>
</gene>
<evidence type="ECO:0000313" key="16">
    <source>
        <dbReference type="Proteomes" id="UP001497623"/>
    </source>
</evidence>
<feature type="chain" id="PRO_5043103621" description="Protein disulfide-isomerase" evidence="13">
    <location>
        <begin position="18"/>
        <end position="407"/>
    </location>
</feature>
<dbReference type="InterPro" id="IPR017937">
    <property type="entry name" value="Thioredoxin_CS"/>
</dbReference>
<comment type="subcellular location">
    <subcellularLocation>
        <location evidence="2">Endoplasmic reticulum lumen</location>
    </subcellularLocation>
</comment>
<evidence type="ECO:0000256" key="12">
    <source>
        <dbReference type="RuleBase" id="RU004208"/>
    </source>
</evidence>
<dbReference type="Proteomes" id="UP001497623">
    <property type="component" value="Unassembled WGS sequence"/>
</dbReference>
<dbReference type="NCBIfam" id="TIGR01130">
    <property type="entry name" value="ER_PDI_fam"/>
    <property type="match status" value="1"/>
</dbReference>
<evidence type="ECO:0000256" key="10">
    <source>
        <dbReference type="ARBA" id="ARBA00023284"/>
    </source>
</evidence>
<feature type="signal peptide" evidence="13">
    <location>
        <begin position="1"/>
        <end position="17"/>
    </location>
</feature>
<dbReference type="CDD" id="cd02961">
    <property type="entry name" value="PDI_a_family"/>
    <property type="match status" value="1"/>
</dbReference>
<feature type="disulfide bond" description="Redox-active" evidence="11">
    <location>
        <begin position="47"/>
        <end position="50"/>
    </location>
</feature>
<dbReference type="FunFam" id="3.40.30.10:FF:000077">
    <property type="entry name" value="Protein disulfide-isomerase"/>
    <property type="match status" value="1"/>
</dbReference>
<evidence type="ECO:0000256" key="3">
    <source>
        <dbReference type="ARBA" id="ARBA00006347"/>
    </source>
</evidence>
<dbReference type="GO" id="GO:0005788">
    <property type="term" value="C:endoplasmic reticulum lumen"/>
    <property type="evidence" value="ECO:0007669"/>
    <property type="project" value="UniProtKB-SubCell"/>
</dbReference>
<evidence type="ECO:0000313" key="15">
    <source>
        <dbReference type="EMBL" id="CAL4107654.1"/>
    </source>
</evidence>
<name>A0AAV2QYE4_MEGNR</name>
<evidence type="ECO:0000256" key="2">
    <source>
        <dbReference type="ARBA" id="ARBA00004319"/>
    </source>
</evidence>
<dbReference type="EMBL" id="CAXKWB010013419">
    <property type="protein sequence ID" value="CAL4107654.1"/>
    <property type="molecule type" value="Genomic_DNA"/>
</dbReference>
<dbReference type="FunFam" id="3.40.30.10:FF:000017">
    <property type="entry name" value="Protein disulfide-isomerase A4"/>
    <property type="match status" value="1"/>
</dbReference>
<feature type="disulfide bond" description="Redox-active" evidence="11">
    <location>
        <begin position="390"/>
        <end position="393"/>
    </location>
</feature>
<keyword evidence="10 11" id="KW-0676">Redox-active center</keyword>
<dbReference type="AlphaFoldDB" id="A0AAV2QYE4"/>
<keyword evidence="6" id="KW-0677">Repeat</keyword>
<feature type="non-terminal residue" evidence="15">
    <location>
        <position position="407"/>
    </location>
</feature>
<dbReference type="Pfam" id="PF13848">
    <property type="entry name" value="Thioredoxin_6"/>
    <property type="match status" value="1"/>
</dbReference>
<comment type="catalytic activity">
    <reaction evidence="1 13">
        <text>Catalyzes the rearrangement of -S-S- bonds in proteins.</text>
        <dbReference type="EC" id="5.3.4.1"/>
    </reaction>
</comment>
<dbReference type="Pfam" id="PF00085">
    <property type="entry name" value="Thioredoxin"/>
    <property type="match status" value="2"/>
</dbReference>
<dbReference type="InterPro" id="IPR005792">
    <property type="entry name" value="Prot_disulphide_isomerase"/>
</dbReference>
<evidence type="ECO:0000256" key="9">
    <source>
        <dbReference type="ARBA" id="ARBA00023235"/>
    </source>
</evidence>
<dbReference type="PRINTS" id="PR00421">
    <property type="entry name" value="THIOREDOXIN"/>
</dbReference>
<dbReference type="NCBIfam" id="TIGR01126">
    <property type="entry name" value="pdi_dom"/>
    <property type="match status" value="1"/>
</dbReference>
<dbReference type="InterPro" id="IPR036249">
    <property type="entry name" value="Thioredoxin-like_sf"/>
</dbReference>
<dbReference type="SUPFAM" id="SSF52833">
    <property type="entry name" value="Thioredoxin-like"/>
    <property type="match status" value="3"/>
</dbReference>
<evidence type="ECO:0000256" key="1">
    <source>
        <dbReference type="ARBA" id="ARBA00001182"/>
    </source>
</evidence>
<dbReference type="GO" id="GO:0003756">
    <property type="term" value="F:protein disulfide isomerase activity"/>
    <property type="evidence" value="ECO:0007669"/>
    <property type="project" value="UniProtKB-EC"/>
</dbReference>
<feature type="domain" description="Thioredoxin" evidence="14">
    <location>
        <begin position="14"/>
        <end position="127"/>
    </location>
</feature>
<keyword evidence="7" id="KW-0256">Endoplasmic reticulum</keyword>
<dbReference type="GO" id="GO:0006457">
    <property type="term" value="P:protein folding"/>
    <property type="evidence" value="ECO:0007669"/>
    <property type="project" value="TreeGrafter"/>
</dbReference>
<dbReference type="CDD" id="cd03073">
    <property type="entry name" value="PDI_b'_ERp72_ERp57"/>
    <property type="match status" value="1"/>
</dbReference>
<dbReference type="PANTHER" id="PTHR18929:SF132">
    <property type="entry name" value="PROTEIN DISULFIDE-ISOMERASE A3"/>
    <property type="match status" value="1"/>
</dbReference>
<dbReference type="Gene3D" id="3.40.30.10">
    <property type="entry name" value="Glutaredoxin"/>
    <property type="match status" value="4"/>
</dbReference>
<comment type="caution">
    <text evidence="15">The sequence shown here is derived from an EMBL/GenBank/DDBJ whole genome shotgun (WGS) entry which is preliminary data.</text>
</comment>
<dbReference type="EC" id="5.3.4.1" evidence="4 13"/>
<dbReference type="InterPro" id="IPR005788">
    <property type="entry name" value="PDI_thioredoxin-like_dom"/>
</dbReference>
<evidence type="ECO:0000256" key="7">
    <source>
        <dbReference type="ARBA" id="ARBA00022824"/>
    </source>
</evidence>
<evidence type="ECO:0000256" key="5">
    <source>
        <dbReference type="ARBA" id="ARBA00022729"/>
    </source>
</evidence>
<dbReference type="FunFam" id="3.40.30.10:FF:000303">
    <property type="entry name" value="Protein disulfide-isomerase"/>
    <property type="match status" value="1"/>
</dbReference>
<evidence type="ECO:0000256" key="13">
    <source>
        <dbReference type="RuleBase" id="RU361130"/>
    </source>
</evidence>
<sequence>MMTRLLVFLALVAYVLADDVLDLTDSDFENKIGDHGTALIMFYAPWCGHCKRIKPEFEKASSTLKANDPPVMLGKVDCTEGGKDTCGKFSVSGYPTLKIFRDGELSSDYNGPREAAGIVKYMKAQVGPASKELKSVEIADAFLAKPEVGIVYFGEDSSALYEAFMKVANKNRETWNFAHSLDAAVNEKYGYSDKVVLFRPKHLHNKFEPASVVYEDSNIDKAVEAFIKVNYHGLVGHRTQDTMGDFPDPVVIAFYNLDYIKNVKGTNYWRNRVLKVAQNYAEDFKFAVANKDDFQNELNEYGLEFVAGDKPVVCARNSKSQKFVMSAEFSMESFEEFLKSLKAGELEPYLKSEPVPDQDGPVLVAVGKNFDELVTNSGRDALIEFYAPWCGHCKKLTPVYDELGEKL</sequence>
<comment type="similarity">
    <text evidence="3 12">Belongs to the protein disulfide isomerase family.</text>
</comment>
<evidence type="ECO:0000259" key="14">
    <source>
        <dbReference type="PROSITE" id="PS51352"/>
    </source>
</evidence>
<keyword evidence="9 13" id="KW-0413">Isomerase</keyword>
<keyword evidence="8 11" id="KW-1015">Disulfide bond</keyword>
<dbReference type="GO" id="GO:0034976">
    <property type="term" value="P:response to endoplasmic reticulum stress"/>
    <property type="evidence" value="ECO:0007669"/>
    <property type="project" value="TreeGrafter"/>
</dbReference>
<proteinExistence type="inferred from homology"/>
<accession>A0AAV2QYE4</accession>
<dbReference type="PROSITE" id="PS51352">
    <property type="entry name" value="THIOREDOXIN_2"/>
    <property type="match status" value="2"/>
</dbReference>
<evidence type="ECO:0000256" key="4">
    <source>
        <dbReference type="ARBA" id="ARBA00012723"/>
    </source>
</evidence>